<dbReference type="InParanoid" id="A0A067MZ95"/>
<evidence type="ECO:0000256" key="5">
    <source>
        <dbReference type="SAM" id="MobiDB-lite"/>
    </source>
</evidence>
<feature type="transmembrane region" description="Helical" evidence="6">
    <location>
        <begin position="185"/>
        <end position="206"/>
    </location>
</feature>
<dbReference type="Gene3D" id="1.20.1070.10">
    <property type="entry name" value="Rhodopsin 7-helix transmembrane proteins"/>
    <property type="match status" value="1"/>
</dbReference>
<feature type="transmembrane region" description="Helical" evidence="6">
    <location>
        <begin position="131"/>
        <end position="153"/>
    </location>
</feature>
<evidence type="ECO:0000313" key="7">
    <source>
        <dbReference type="EMBL" id="KDQ17222.1"/>
    </source>
</evidence>
<keyword evidence="2 6" id="KW-0812">Transmembrane</keyword>
<evidence type="ECO:0000256" key="6">
    <source>
        <dbReference type="SAM" id="Phobius"/>
    </source>
</evidence>
<dbReference type="PANTHER" id="PTHR23112:SF37">
    <property type="entry name" value="G PROTEIN-COUPLED RECEPTOR GPR1"/>
    <property type="match status" value="1"/>
</dbReference>
<feature type="transmembrane region" description="Helical" evidence="6">
    <location>
        <begin position="15"/>
        <end position="42"/>
    </location>
</feature>
<organism evidence="7 8">
    <name type="scientific">Botryobasidium botryosum (strain FD-172 SS1)</name>
    <dbReference type="NCBI Taxonomy" id="930990"/>
    <lineage>
        <taxon>Eukaryota</taxon>
        <taxon>Fungi</taxon>
        <taxon>Dikarya</taxon>
        <taxon>Basidiomycota</taxon>
        <taxon>Agaricomycotina</taxon>
        <taxon>Agaricomycetes</taxon>
        <taxon>Cantharellales</taxon>
        <taxon>Botryobasidiaceae</taxon>
        <taxon>Botryobasidium</taxon>
    </lineage>
</organism>
<evidence type="ECO:0000256" key="1">
    <source>
        <dbReference type="ARBA" id="ARBA00004141"/>
    </source>
</evidence>
<dbReference type="GO" id="GO:0005886">
    <property type="term" value="C:plasma membrane"/>
    <property type="evidence" value="ECO:0007669"/>
    <property type="project" value="TreeGrafter"/>
</dbReference>
<keyword evidence="8" id="KW-1185">Reference proteome</keyword>
<evidence type="ECO:0000313" key="8">
    <source>
        <dbReference type="Proteomes" id="UP000027195"/>
    </source>
</evidence>
<dbReference type="PANTHER" id="PTHR23112">
    <property type="entry name" value="G PROTEIN-COUPLED RECEPTOR 157-RELATED"/>
    <property type="match status" value="1"/>
</dbReference>
<evidence type="ECO:0000256" key="3">
    <source>
        <dbReference type="ARBA" id="ARBA00022989"/>
    </source>
</evidence>
<dbReference type="EMBL" id="KL198024">
    <property type="protein sequence ID" value="KDQ17222.1"/>
    <property type="molecule type" value="Genomic_DNA"/>
</dbReference>
<keyword evidence="4 6" id="KW-0472">Membrane</keyword>
<dbReference type="SUPFAM" id="SSF81321">
    <property type="entry name" value="Family A G protein-coupled receptor-like"/>
    <property type="match status" value="1"/>
</dbReference>
<comment type="subcellular location">
    <subcellularLocation>
        <location evidence="1">Membrane</location>
        <topology evidence="1">Multi-pass membrane protein</topology>
    </subcellularLocation>
</comment>
<sequence length="354" mass="39378">MSNCTESDLGRRDIIGLAVIAQTGLLSATFALVFFGLVLRNVIVQRRHPFQRHIDVYLASLFTADIFQGLFAAMDWRWAITRKVVCGAHCTIQGVVIQFGSAGVSMSTLAITIHTFCVVFFGWTPPPSKRVPVCIVSAIWLYSACVVLVGLTVHQGKGRKDSFYLPTPFWCWIYDSTPVRVICDLFWLNLTMVVSIVTYVPLFFTLRGNIVVVPNGDRWYSYKVTFVRHPNPVQRVGISSNSAQTRLAAAKMLWYPFTHLLAVTTDVARGKLMAHIGPNTPVKDIPFIPIAVTHVLYSMTGAADVLLVYFTRPNILLFGEPVPERHSCGIARPRLGSGGRSDPEDRMRFSPKSG</sequence>
<keyword evidence="3 6" id="KW-1133">Transmembrane helix</keyword>
<dbReference type="OrthoDB" id="100006at2759"/>
<proteinExistence type="predicted"/>
<dbReference type="GO" id="GO:0004930">
    <property type="term" value="F:G protein-coupled receptor activity"/>
    <property type="evidence" value="ECO:0007669"/>
    <property type="project" value="TreeGrafter"/>
</dbReference>
<dbReference type="GO" id="GO:0007189">
    <property type="term" value="P:adenylate cyclase-activating G protein-coupled receptor signaling pathway"/>
    <property type="evidence" value="ECO:0007669"/>
    <property type="project" value="TreeGrafter"/>
</dbReference>
<dbReference type="AlphaFoldDB" id="A0A067MZ95"/>
<feature type="transmembrane region" description="Helical" evidence="6">
    <location>
        <begin position="104"/>
        <end position="124"/>
    </location>
</feature>
<dbReference type="CDD" id="cd00637">
    <property type="entry name" value="7tm_classA_rhodopsin-like"/>
    <property type="match status" value="1"/>
</dbReference>
<dbReference type="HOGENOM" id="CLU_027149_0_0_1"/>
<name>A0A067MZ95_BOTB1</name>
<evidence type="ECO:0000256" key="2">
    <source>
        <dbReference type="ARBA" id="ARBA00022692"/>
    </source>
</evidence>
<dbReference type="STRING" id="930990.A0A067MZ95"/>
<feature type="region of interest" description="Disordered" evidence="5">
    <location>
        <begin position="329"/>
        <end position="354"/>
    </location>
</feature>
<gene>
    <name evidence="7" type="ORF">BOTBODRAFT_600850</name>
</gene>
<protein>
    <submittedName>
        <fullName evidence="7">Uncharacterized protein</fullName>
    </submittedName>
</protein>
<reference evidence="8" key="1">
    <citation type="journal article" date="2014" name="Proc. Natl. Acad. Sci. U.S.A.">
        <title>Extensive sampling of basidiomycete genomes demonstrates inadequacy of the white-rot/brown-rot paradigm for wood decay fungi.</title>
        <authorList>
            <person name="Riley R."/>
            <person name="Salamov A.A."/>
            <person name="Brown D.W."/>
            <person name="Nagy L.G."/>
            <person name="Floudas D."/>
            <person name="Held B.W."/>
            <person name="Levasseur A."/>
            <person name="Lombard V."/>
            <person name="Morin E."/>
            <person name="Otillar R."/>
            <person name="Lindquist E.A."/>
            <person name="Sun H."/>
            <person name="LaButti K.M."/>
            <person name="Schmutz J."/>
            <person name="Jabbour D."/>
            <person name="Luo H."/>
            <person name="Baker S.E."/>
            <person name="Pisabarro A.G."/>
            <person name="Walton J.D."/>
            <person name="Blanchette R.A."/>
            <person name="Henrissat B."/>
            <person name="Martin F."/>
            <person name="Cullen D."/>
            <person name="Hibbett D.S."/>
            <person name="Grigoriev I.V."/>
        </authorList>
    </citation>
    <scope>NUCLEOTIDE SEQUENCE [LARGE SCALE GENOMIC DNA]</scope>
    <source>
        <strain evidence="8">FD-172 SS1</strain>
    </source>
</reference>
<accession>A0A067MZ95</accession>
<evidence type="ECO:0000256" key="4">
    <source>
        <dbReference type="ARBA" id="ARBA00023136"/>
    </source>
</evidence>
<dbReference type="Proteomes" id="UP000027195">
    <property type="component" value="Unassembled WGS sequence"/>
</dbReference>